<evidence type="ECO:0000256" key="2">
    <source>
        <dbReference type="ARBA" id="ARBA00022692"/>
    </source>
</evidence>
<dbReference type="OrthoDB" id="67864at2759"/>
<dbReference type="EMBL" id="VJMH01007015">
    <property type="protein sequence ID" value="KAF0686117.1"/>
    <property type="molecule type" value="Genomic_DNA"/>
</dbReference>
<name>A0A485LKL4_9STRA</name>
<dbReference type="GO" id="GO:0005640">
    <property type="term" value="C:nuclear outer membrane"/>
    <property type="evidence" value="ECO:0007669"/>
    <property type="project" value="UniProtKB-SubCell"/>
</dbReference>
<protein>
    <submittedName>
        <fullName evidence="8">Aste57867_22082 protein</fullName>
    </submittedName>
</protein>
<keyword evidence="3" id="KW-1133">Transmembrane helix</keyword>
<reference evidence="7" key="2">
    <citation type="submission" date="2019-06" db="EMBL/GenBank/DDBJ databases">
        <title>Genomics analysis of Aphanomyces spp. identifies a new class of oomycete effector associated with host adaptation.</title>
        <authorList>
            <person name="Gaulin E."/>
        </authorList>
    </citation>
    <scope>NUCLEOTIDE SEQUENCE</scope>
    <source>
        <strain evidence="7">CBS 578.67</strain>
    </source>
</reference>
<dbReference type="AlphaFoldDB" id="A0A485LKL4"/>
<keyword evidence="2" id="KW-0812">Transmembrane</keyword>
<dbReference type="InterPro" id="IPR029058">
    <property type="entry name" value="AB_hydrolase_fold"/>
</dbReference>
<dbReference type="PANTHER" id="PTHR12265:SF30">
    <property type="entry name" value="TRANSMEMBRANE PROTEIN 53"/>
    <property type="match status" value="1"/>
</dbReference>
<comment type="subcellular location">
    <subcellularLocation>
        <location evidence="6">Nucleus outer membrane</location>
        <topology evidence="6">Single-pass membrane protein</topology>
    </subcellularLocation>
</comment>
<dbReference type="Gene3D" id="3.40.50.1820">
    <property type="entry name" value="alpha/beta hydrolase"/>
    <property type="match status" value="1"/>
</dbReference>
<dbReference type="PANTHER" id="PTHR12265">
    <property type="entry name" value="TRANSMEMBRANE PROTEIN 53"/>
    <property type="match status" value="1"/>
</dbReference>
<dbReference type="EMBL" id="CAADRA010007041">
    <property type="protein sequence ID" value="VFT98750.1"/>
    <property type="molecule type" value="Genomic_DNA"/>
</dbReference>
<keyword evidence="4" id="KW-0472">Membrane</keyword>
<evidence type="ECO:0000256" key="4">
    <source>
        <dbReference type="ARBA" id="ARBA00023136"/>
    </source>
</evidence>
<dbReference type="Proteomes" id="UP000332933">
    <property type="component" value="Unassembled WGS sequence"/>
</dbReference>
<accession>A0A485LKL4</accession>
<evidence type="ECO:0000256" key="1">
    <source>
        <dbReference type="ARBA" id="ARBA00007387"/>
    </source>
</evidence>
<dbReference type="Pfam" id="PF05705">
    <property type="entry name" value="DUF829"/>
    <property type="match status" value="1"/>
</dbReference>
<evidence type="ECO:0000256" key="3">
    <source>
        <dbReference type="ARBA" id="ARBA00022989"/>
    </source>
</evidence>
<gene>
    <name evidence="8" type="primary">Aste57867_22082</name>
    <name evidence="7" type="ORF">As57867_022013</name>
    <name evidence="8" type="ORF">ASTE57867_22082</name>
</gene>
<dbReference type="InterPro" id="IPR008547">
    <property type="entry name" value="DUF829_TMEM53"/>
</dbReference>
<proteinExistence type="inferred from homology"/>
<comment type="similarity">
    <text evidence="1">Belongs to the TMEM53 family.</text>
</comment>
<dbReference type="SUPFAM" id="SSF53474">
    <property type="entry name" value="alpha/beta-Hydrolases"/>
    <property type="match status" value="1"/>
</dbReference>
<keyword evidence="9" id="KW-1185">Reference proteome</keyword>
<evidence type="ECO:0000313" key="7">
    <source>
        <dbReference type="EMBL" id="KAF0686117.1"/>
    </source>
</evidence>
<evidence type="ECO:0000256" key="6">
    <source>
        <dbReference type="ARBA" id="ARBA00034303"/>
    </source>
</evidence>
<evidence type="ECO:0000313" key="8">
    <source>
        <dbReference type="EMBL" id="VFT98750.1"/>
    </source>
</evidence>
<organism evidence="8 9">
    <name type="scientific">Aphanomyces stellatus</name>
    <dbReference type="NCBI Taxonomy" id="120398"/>
    <lineage>
        <taxon>Eukaryota</taxon>
        <taxon>Sar</taxon>
        <taxon>Stramenopiles</taxon>
        <taxon>Oomycota</taxon>
        <taxon>Saprolegniomycetes</taxon>
        <taxon>Saprolegniales</taxon>
        <taxon>Verrucalvaceae</taxon>
        <taxon>Aphanomyces</taxon>
    </lineage>
</organism>
<evidence type="ECO:0000256" key="5">
    <source>
        <dbReference type="ARBA" id="ARBA00023242"/>
    </source>
</evidence>
<evidence type="ECO:0000313" key="9">
    <source>
        <dbReference type="Proteomes" id="UP000332933"/>
    </source>
</evidence>
<keyword evidence="5" id="KW-0539">Nucleus</keyword>
<reference evidence="8 9" key="1">
    <citation type="submission" date="2019-03" db="EMBL/GenBank/DDBJ databases">
        <authorList>
            <person name="Gaulin E."/>
            <person name="Dumas B."/>
        </authorList>
    </citation>
    <scope>NUCLEOTIDE SEQUENCE [LARGE SCALE GENOMIC DNA]</scope>
    <source>
        <strain evidence="8">CBS 568.67</strain>
    </source>
</reference>
<sequence>MGGSARAVSKYTPIFHRLGYDTTVVPSTIKHFYLTPESSHRDVADGIRASLASSSQELVVIPHMLSNGGCMSWYAIQQHLVHAGVHFTVPAMIFDSAPHSTYGFHKYHASINTSLDAIVDSWKVESPVMRALLGGALRLGWMSVAARWALVGAPDPFQRNFANLIERDAAIPKLFLYSHGDHVVPSAEVEGSIAAATALGTTLEMVNFGTSVHVSHFAHAPETYEAAIVSFLAKHVEEYM</sequence>